<keyword evidence="7" id="KW-1185">Reference proteome</keyword>
<comment type="similarity">
    <text evidence="3">Belongs to the bacterial solute-binding protein 9 family.</text>
</comment>
<dbReference type="PRINTS" id="PR00690">
    <property type="entry name" value="ADHESNFAMILY"/>
</dbReference>
<gene>
    <name evidence="6" type="ORF">RWD45_04105</name>
</gene>
<evidence type="ECO:0000256" key="3">
    <source>
        <dbReference type="RuleBase" id="RU003512"/>
    </source>
</evidence>
<dbReference type="PROSITE" id="PS51257">
    <property type="entry name" value="PROKAR_LIPOPROTEIN"/>
    <property type="match status" value="1"/>
</dbReference>
<feature type="chain" id="PRO_5045725855" evidence="5">
    <location>
        <begin position="26"/>
        <end position="311"/>
    </location>
</feature>
<dbReference type="InterPro" id="IPR006128">
    <property type="entry name" value="Lipoprotein_PsaA-like"/>
</dbReference>
<sequence>MNNHIKKTILTIGLTLLVVLSACGAEDSSRDRSEKLMIYTTLYPLQDFTEKIGGKFVEVKTILPPGADAHTFEPTSKQMVDIAKGDAFFYNGLGIEPYAETIASALKKEDITLVETAKNIPLLENHEHEAHDDHHHHGDHDPHVWLDPIRSIQIAKNIKDTLISFMPKEKETFEDNYQELKSNLENLDLAFQNLVKTKKNPEILVSHAAYGYWENDYGIEQIPIAGLSSSEEPSQKDLVTIIKQAQEKDIKYIIFEQNITPKVAEIIQKEIAAEPLYLHNLEVLTDADIANNEDYFSLMYRNIEVLDKALQ</sequence>
<dbReference type="RefSeq" id="WP_320378715.1">
    <property type="nucleotide sequence ID" value="NZ_JAWDIQ010000001.1"/>
</dbReference>
<dbReference type="PRINTS" id="PR00691">
    <property type="entry name" value="ADHESINB"/>
</dbReference>
<reference evidence="6 7" key="1">
    <citation type="submission" date="2023-10" db="EMBL/GenBank/DDBJ databases">
        <title>Virgibacillus soli CC-YMP-6 genome.</title>
        <authorList>
            <person name="Miliotis G."/>
            <person name="Sengupta P."/>
            <person name="Hameed A."/>
            <person name="Chuvochina M."/>
            <person name="Mcdonagh F."/>
            <person name="Simpson A.C."/>
            <person name="Singh N.K."/>
            <person name="Rekha P.D."/>
            <person name="Raman K."/>
            <person name="Hugenholtz P."/>
            <person name="Venkateswaran K."/>
        </authorList>
    </citation>
    <scope>NUCLEOTIDE SEQUENCE [LARGE SCALE GENOMIC DNA]</scope>
    <source>
        <strain evidence="6 7">CC-YMP-6</strain>
    </source>
</reference>
<evidence type="ECO:0000256" key="4">
    <source>
        <dbReference type="SAM" id="Coils"/>
    </source>
</evidence>
<name>A0ABU5CNL5_9BACI</name>
<organism evidence="6 7">
    <name type="scientific">Paracerasibacillus soli</name>
    <dbReference type="NCBI Taxonomy" id="480284"/>
    <lineage>
        <taxon>Bacteria</taxon>
        <taxon>Bacillati</taxon>
        <taxon>Bacillota</taxon>
        <taxon>Bacilli</taxon>
        <taxon>Bacillales</taxon>
        <taxon>Bacillaceae</taxon>
        <taxon>Paracerasibacillus</taxon>
    </lineage>
</organism>
<keyword evidence="1 3" id="KW-0813">Transport</keyword>
<dbReference type="PANTHER" id="PTHR42953">
    <property type="entry name" value="HIGH-AFFINITY ZINC UPTAKE SYSTEM PROTEIN ZNUA-RELATED"/>
    <property type="match status" value="1"/>
</dbReference>
<protein>
    <submittedName>
        <fullName evidence="6">Zinc ABC transporter substrate-binding protein</fullName>
    </submittedName>
</protein>
<dbReference type="Gene3D" id="3.40.50.1980">
    <property type="entry name" value="Nitrogenase molybdenum iron protein domain"/>
    <property type="match status" value="2"/>
</dbReference>
<dbReference type="InterPro" id="IPR006127">
    <property type="entry name" value="ZnuA-like"/>
</dbReference>
<keyword evidence="2 5" id="KW-0732">Signal</keyword>
<proteinExistence type="inferred from homology"/>
<accession>A0ABU5CNL5</accession>
<dbReference type="Pfam" id="PF01297">
    <property type="entry name" value="ZnuA"/>
    <property type="match status" value="1"/>
</dbReference>
<dbReference type="Proteomes" id="UP001275315">
    <property type="component" value="Unassembled WGS sequence"/>
</dbReference>
<evidence type="ECO:0000313" key="6">
    <source>
        <dbReference type="EMBL" id="MDY0407940.1"/>
    </source>
</evidence>
<feature type="coiled-coil region" evidence="4">
    <location>
        <begin position="170"/>
        <end position="197"/>
    </location>
</feature>
<dbReference type="EMBL" id="JAWDIQ010000001">
    <property type="protein sequence ID" value="MDY0407940.1"/>
    <property type="molecule type" value="Genomic_DNA"/>
</dbReference>
<keyword evidence="4" id="KW-0175">Coiled coil</keyword>
<feature type="signal peptide" evidence="5">
    <location>
        <begin position="1"/>
        <end position="25"/>
    </location>
</feature>
<evidence type="ECO:0000256" key="2">
    <source>
        <dbReference type="ARBA" id="ARBA00022729"/>
    </source>
</evidence>
<dbReference type="SUPFAM" id="SSF53807">
    <property type="entry name" value="Helical backbone' metal receptor"/>
    <property type="match status" value="1"/>
</dbReference>
<evidence type="ECO:0000256" key="1">
    <source>
        <dbReference type="ARBA" id="ARBA00022448"/>
    </source>
</evidence>
<dbReference type="PANTHER" id="PTHR42953:SF8">
    <property type="entry name" value="ZINT DOMAIN-CONTAINING PROTEIN"/>
    <property type="match status" value="1"/>
</dbReference>
<dbReference type="InterPro" id="IPR050492">
    <property type="entry name" value="Bact_metal-bind_prot9"/>
</dbReference>
<dbReference type="InterPro" id="IPR006129">
    <property type="entry name" value="AdhesinB"/>
</dbReference>
<comment type="caution">
    <text evidence="6">The sequence shown here is derived from an EMBL/GenBank/DDBJ whole genome shotgun (WGS) entry which is preliminary data.</text>
</comment>
<evidence type="ECO:0000256" key="5">
    <source>
        <dbReference type="SAM" id="SignalP"/>
    </source>
</evidence>
<evidence type="ECO:0000313" key="7">
    <source>
        <dbReference type="Proteomes" id="UP001275315"/>
    </source>
</evidence>